<evidence type="ECO:0000256" key="1">
    <source>
        <dbReference type="SAM" id="Coils"/>
    </source>
</evidence>
<evidence type="ECO:0000313" key="4">
    <source>
        <dbReference type="EMBL" id="PWA99737.1"/>
    </source>
</evidence>
<evidence type="ECO:0000256" key="2">
    <source>
        <dbReference type="SAM" id="MobiDB-lite"/>
    </source>
</evidence>
<accession>A0A2U1QP57</accession>
<dbReference type="PANTHER" id="PTHR35705:SF10">
    <property type="entry name" value="WPP DOMAIN-INTERACTING TAIL-ANCHORED PROTEIN"/>
    <property type="match status" value="1"/>
</dbReference>
<sequence>MDFHYNYEPSSAAASVYSCRPESEFYKTMSRRSSSVADTFQELESVGEVVTRFELDMACVCEKLVNLNLLLMHMETLESDFEAFVSDTNPNMSDLEVKALEFDFLYGFLTSEVSVLETLISDFQADKSNMQEFISSSKFLGETSTEQEDMLQDSEKSLQQSLDQLIEIKARAAMFERNLSRFAGGETRTDKDDSADLSNNDLPELKDKMNLQTVEHQRHIIRMLEKSLEREIDFEKRVSESTQIEEALTMRLHAAEQEVLLAEEETAVALEKSYEADHASAILMDISKELLSKVNKLQPDIKNPGFEPQPTAETLEAKDLKRRIVEAERRANNAESKCKLLSETSNELKGSCEKMVWLEQKLKDTKVKLKLSKSRKNSFEGFEPIVVMMVGVADDYYAIPRFL</sequence>
<dbReference type="Pfam" id="PF26581">
    <property type="entry name" value="WIT1_2_N"/>
    <property type="match status" value="1"/>
</dbReference>
<reference evidence="4 5" key="1">
    <citation type="journal article" date="2018" name="Mol. Plant">
        <title>The genome of Artemisia annua provides insight into the evolution of Asteraceae family and artemisinin biosynthesis.</title>
        <authorList>
            <person name="Shen Q."/>
            <person name="Zhang L."/>
            <person name="Liao Z."/>
            <person name="Wang S."/>
            <person name="Yan T."/>
            <person name="Shi P."/>
            <person name="Liu M."/>
            <person name="Fu X."/>
            <person name="Pan Q."/>
            <person name="Wang Y."/>
            <person name="Lv Z."/>
            <person name="Lu X."/>
            <person name="Zhang F."/>
            <person name="Jiang W."/>
            <person name="Ma Y."/>
            <person name="Chen M."/>
            <person name="Hao X."/>
            <person name="Li L."/>
            <person name="Tang Y."/>
            <person name="Lv G."/>
            <person name="Zhou Y."/>
            <person name="Sun X."/>
            <person name="Brodelius P.E."/>
            <person name="Rose J.K.C."/>
            <person name="Tang K."/>
        </authorList>
    </citation>
    <scope>NUCLEOTIDE SEQUENCE [LARGE SCALE GENOMIC DNA]</scope>
    <source>
        <strain evidence="5">cv. Huhao1</strain>
        <tissue evidence="4">Leaf</tissue>
    </source>
</reference>
<dbReference type="InterPro" id="IPR058610">
    <property type="entry name" value="WIT1_2_N"/>
</dbReference>
<keyword evidence="1" id="KW-0175">Coiled coil</keyword>
<dbReference type="EMBL" id="PKPP01000008">
    <property type="protein sequence ID" value="PWA99737.1"/>
    <property type="molecule type" value="Genomic_DNA"/>
</dbReference>
<dbReference type="InterPro" id="IPR039976">
    <property type="entry name" value="WIT1/WIT2"/>
</dbReference>
<dbReference type="OrthoDB" id="1936068at2759"/>
<evidence type="ECO:0000259" key="3">
    <source>
        <dbReference type="Pfam" id="PF26581"/>
    </source>
</evidence>
<name>A0A2U1QP57_ARTAN</name>
<dbReference type="Proteomes" id="UP000245207">
    <property type="component" value="Unassembled WGS sequence"/>
</dbReference>
<dbReference type="PANTHER" id="PTHR35705">
    <property type="entry name" value="WPP DOMAIN-INTERACTING TAIL-ANCHORED PROTEIN 1"/>
    <property type="match status" value="1"/>
</dbReference>
<feature type="domain" description="WIT1/2 N-terminal helical bundle" evidence="3">
    <location>
        <begin position="43"/>
        <end position="182"/>
    </location>
</feature>
<dbReference type="AlphaFoldDB" id="A0A2U1QP57"/>
<feature type="region of interest" description="Disordered" evidence="2">
    <location>
        <begin position="184"/>
        <end position="203"/>
    </location>
</feature>
<protein>
    <recommendedName>
        <fullName evidence="3">WIT1/2 N-terminal helical bundle domain-containing protein</fullName>
    </recommendedName>
</protein>
<comment type="caution">
    <text evidence="4">The sequence shown here is derived from an EMBL/GenBank/DDBJ whole genome shotgun (WGS) entry which is preliminary data.</text>
</comment>
<organism evidence="4 5">
    <name type="scientific">Artemisia annua</name>
    <name type="common">Sweet wormwood</name>
    <dbReference type="NCBI Taxonomy" id="35608"/>
    <lineage>
        <taxon>Eukaryota</taxon>
        <taxon>Viridiplantae</taxon>
        <taxon>Streptophyta</taxon>
        <taxon>Embryophyta</taxon>
        <taxon>Tracheophyta</taxon>
        <taxon>Spermatophyta</taxon>
        <taxon>Magnoliopsida</taxon>
        <taxon>eudicotyledons</taxon>
        <taxon>Gunneridae</taxon>
        <taxon>Pentapetalae</taxon>
        <taxon>asterids</taxon>
        <taxon>campanulids</taxon>
        <taxon>Asterales</taxon>
        <taxon>Asteraceae</taxon>
        <taxon>Asteroideae</taxon>
        <taxon>Anthemideae</taxon>
        <taxon>Artemisiinae</taxon>
        <taxon>Artemisia</taxon>
    </lineage>
</organism>
<evidence type="ECO:0000313" key="5">
    <source>
        <dbReference type="Proteomes" id="UP000245207"/>
    </source>
</evidence>
<dbReference type="STRING" id="35608.A0A2U1QP57"/>
<proteinExistence type="predicted"/>
<keyword evidence="5" id="KW-1185">Reference proteome</keyword>
<gene>
    <name evidence="4" type="ORF">CTI12_AA003880</name>
</gene>
<feature type="coiled-coil region" evidence="1">
    <location>
        <begin position="317"/>
        <end position="344"/>
    </location>
</feature>